<sequence>MEDWAYGGSWDLDLVSPCTPTTFGGYDESKTTYNNATLRAFNVLIETSDNKQPAPNTLGTDEGLFNEMAGNGNGHISRNIRLAQMMIDTVEPYVFVLAVEDMILPDDIVPLTNRGSRACLSTKVVAFPKGTSKVEVFWTVGGSFTVDETRVAYGAWDVAFSELMDCSTQPKEVADLFTESINLTSIQSGTTRWHNSGASPSADSTRLKEEVGGSLPYGPIFSAIIDLSEYDVGDKVAIMPYAKVDQNWKNQPETTDPEVPPQSHVVNARTNPDWHFESAGNVVQGRLDWVSSPLTIEIGPEGVTPEIKNARPSLESLPTGAPVPSPPVAVTPDSKSKKQSHFWAFLFVPLAAVAGVFCFIKLRRRRNTSGRGAVEVTEMRANDTLNEFAQTEAYRDDEGGPG</sequence>
<proteinExistence type="predicted"/>
<gene>
    <name evidence="2" type="ORF">LDAN0321_LOCUS4481</name>
</gene>
<reference evidence="2" key="1">
    <citation type="submission" date="2021-01" db="EMBL/GenBank/DDBJ databases">
        <authorList>
            <person name="Corre E."/>
            <person name="Pelletier E."/>
            <person name="Niang G."/>
            <person name="Scheremetjew M."/>
            <person name="Finn R."/>
            <person name="Kale V."/>
            <person name="Holt S."/>
            <person name="Cochrane G."/>
            <person name="Meng A."/>
            <person name="Brown T."/>
            <person name="Cohen L."/>
        </authorList>
    </citation>
    <scope>NUCLEOTIDE SEQUENCE</scope>
    <source>
        <strain evidence="2">B650</strain>
    </source>
</reference>
<dbReference type="AlphaFoldDB" id="A0A7S2K2H3"/>
<keyword evidence="1" id="KW-0472">Membrane</keyword>
<evidence type="ECO:0000256" key="1">
    <source>
        <dbReference type="SAM" id="Phobius"/>
    </source>
</evidence>
<evidence type="ECO:0000313" key="2">
    <source>
        <dbReference type="EMBL" id="CAD9564412.1"/>
    </source>
</evidence>
<organism evidence="2">
    <name type="scientific">Leptocylindrus danicus</name>
    <dbReference type="NCBI Taxonomy" id="163516"/>
    <lineage>
        <taxon>Eukaryota</taxon>
        <taxon>Sar</taxon>
        <taxon>Stramenopiles</taxon>
        <taxon>Ochrophyta</taxon>
        <taxon>Bacillariophyta</taxon>
        <taxon>Coscinodiscophyceae</taxon>
        <taxon>Chaetocerotophycidae</taxon>
        <taxon>Leptocylindrales</taxon>
        <taxon>Leptocylindraceae</taxon>
        <taxon>Leptocylindrus</taxon>
    </lineage>
</organism>
<accession>A0A7S2K2H3</accession>
<keyword evidence="1" id="KW-0812">Transmembrane</keyword>
<protein>
    <submittedName>
        <fullName evidence="2">Uncharacterized protein</fullName>
    </submittedName>
</protein>
<keyword evidence="1" id="KW-1133">Transmembrane helix</keyword>
<name>A0A7S2K2H3_9STRA</name>
<dbReference type="EMBL" id="HBGY01007213">
    <property type="protein sequence ID" value="CAD9564412.1"/>
    <property type="molecule type" value="Transcribed_RNA"/>
</dbReference>
<feature type="transmembrane region" description="Helical" evidence="1">
    <location>
        <begin position="342"/>
        <end position="362"/>
    </location>
</feature>